<reference evidence="2" key="1">
    <citation type="submission" date="2023-07" db="EMBL/GenBank/DDBJ databases">
        <title>30 novel species of actinomycetes from the DSMZ collection.</title>
        <authorList>
            <person name="Nouioui I."/>
        </authorList>
    </citation>
    <scope>NUCLEOTIDE SEQUENCE [LARGE SCALE GENOMIC DNA]</scope>
    <source>
        <strain evidence="2">DSM 41636</strain>
    </source>
</reference>
<gene>
    <name evidence="1" type="ORF">RM705_02815</name>
</gene>
<keyword evidence="2" id="KW-1185">Reference proteome</keyword>
<accession>A0ABU2PSB1</accession>
<evidence type="ECO:0000313" key="2">
    <source>
        <dbReference type="Proteomes" id="UP001183881"/>
    </source>
</evidence>
<evidence type="ECO:0000313" key="1">
    <source>
        <dbReference type="EMBL" id="MDT0393645.1"/>
    </source>
</evidence>
<organism evidence="1 2">
    <name type="scientific">Streptomyces edwardsiae</name>
    <dbReference type="NCBI Taxonomy" id="3075527"/>
    <lineage>
        <taxon>Bacteria</taxon>
        <taxon>Bacillati</taxon>
        <taxon>Actinomycetota</taxon>
        <taxon>Actinomycetes</taxon>
        <taxon>Kitasatosporales</taxon>
        <taxon>Streptomycetaceae</taxon>
        <taxon>Streptomyces</taxon>
    </lineage>
</organism>
<dbReference type="RefSeq" id="WP_311641087.1">
    <property type="nucleotide sequence ID" value="NZ_JAVRFA010000002.1"/>
</dbReference>
<comment type="caution">
    <text evidence="1">The sequence shown here is derived from an EMBL/GenBank/DDBJ whole genome shotgun (WGS) entry which is preliminary data.</text>
</comment>
<dbReference type="Proteomes" id="UP001183881">
    <property type="component" value="Unassembled WGS sequence"/>
</dbReference>
<protein>
    <submittedName>
        <fullName evidence="1">Uncharacterized protein</fullName>
    </submittedName>
</protein>
<name>A0ABU2PSB1_9ACTN</name>
<sequence length="60" mass="6112">MSAPGLTSAFRHPNKIAAIAAGIDHRRRSGAGGGPGFDTAGEAVPRFLELARDALPRATG</sequence>
<proteinExistence type="predicted"/>
<dbReference type="EMBL" id="JAVRFA010000002">
    <property type="protein sequence ID" value="MDT0393645.1"/>
    <property type="molecule type" value="Genomic_DNA"/>
</dbReference>